<gene>
    <name evidence="3" type="ORF">SLS58_007167</name>
</gene>
<dbReference type="Proteomes" id="UP001521184">
    <property type="component" value="Unassembled WGS sequence"/>
</dbReference>
<evidence type="ECO:0000256" key="1">
    <source>
        <dbReference type="SAM" id="MobiDB-lite"/>
    </source>
</evidence>
<keyword evidence="4" id="KW-1185">Reference proteome</keyword>
<organism evidence="3 4">
    <name type="scientific">Diplodia intermedia</name>
    <dbReference type="NCBI Taxonomy" id="856260"/>
    <lineage>
        <taxon>Eukaryota</taxon>
        <taxon>Fungi</taxon>
        <taxon>Dikarya</taxon>
        <taxon>Ascomycota</taxon>
        <taxon>Pezizomycotina</taxon>
        <taxon>Dothideomycetes</taxon>
        <taxon>Dothideomycetes incertae sedis</taxon>
        <taxon>Botryosphaeriales</taxon>
        <taxon>Botryosphaeriaceae</taxon>
        <taxon>Diplodia</taxon>
    </lineage>
</organism>
<evidence type="ECO:0000313" key="4">
    <source>
        <dbReference type="Proteomes" id="UP001521184"/>
    </source>
</evidence>
<comment type="caution">
    <text evidence="3">The sequence shown here is derived from an EMBL/GenBank/DDBJ whole genome shotgun (WGS) entry which is preliminary data.</text>
</comment>
<proteinExistence type="predicted"/>
<keyword evidence="2" id="KW-1133">Transmembrane helix</keyword>
<keyword evidence="2" id="KW-0472">Membrane</keyword>
<accession>A0ABR3TLC7</accession>
<name>A0ABR3TLC7_9PEZI</name>
<evidence type="ECO:0000256" key="2">
    <source>
        <dbReference type="SAM" id="Phobius"/>
    </source>
</evidence>
<feature type="transmembrane region" description="Helical" evidence="2">
    <location>
        <begin position="20"/>
        <end position="43"/>
    </location>
</feature>
<reference evidence="3 4" key="1">
    <citation type="journal article" date="2023" name="Plant Dis.">
        <title>First Report of Diplodia intermedia Causing Canker and Dieback Diseases on Apple Trees in Canada.</title>
        <authorList>
            <person name="Ellouze W."/>
            <person name="Ilyukhin E."/>
            <person name="Sulman M."/>
            <person name="Ali S."/>
        </authorList>
    </citation>
    <scope>NUCLEOTIDE SEQUENCE [LARGE SCALE GENOMIC DNA]</scope>
    <source>
        <strain evidence="3 4">M45-28</strain>
    </source>
</reference>
<evidence type="ECO:0000313" key="3">
    <source>
        <dbReference type="EMBL" id="KAL1640216.1"/>
    </source>
</evidence>
<keyword evidence="2" id="KW-0812">Transmembrane</keyword>
<sequence>MAINKSGIASVVTGIHLALPIPAALSFLVIVLPVAQGLSTWYLTRPPAAARRGGILALPLPVSSPPPPLASATATPAPGTTDPRTRLAPPLLIHTLTILTTVLATLSGTYIAPPGGAPLDCALREQWQALYRAKDGDQIRTIQDALRCCGFRSVYDMAWPFPTSEKGGGTRRSTRFVKSGGSGYRSDGQDGRDDGGEGAVRAIDFPDGERYTDDPAEDLEDVERGQTADDGEGVLIDGPRDTGDQQHHTLFPSAHGNGQIENEWGRSQ</sequence>
<feature type="region of interest" description="Disordered" evidence="1">
    <location>
        <begin position="163"/>
        <end position="268"/>
    </location>
</feature>
<protein>
    <submittedName>
        <fullName evidence="3">Uncharacterized protein</fullName>
    </submittedName>
</protein>
<dbReference type="EMBL" id="JAKEKT020000053">
    <property type="protein sequence ID" value="KAL1640216.1"/>
    <property type="molecule type" value="Genomic_DNA"/>
</dbReference>
<feature type="compositionally biased region" description="Basic and acidic residues" evidence="1">
    <location>
        <begin position="238"/>
        <end position="247"/>
    </location>
</feature>